<comment type="caution">
    <text evidence="2">The sequence shown here is derived from an EMBL/GenBank/DDBJ whole genome shotgun (WGS) entry which is preliminary data.</text>
</comment>
<gene>
    <name evidence="2" type="ORF">LWI29_025621</name>
</gene>
<dbReference type="AlphaFoldDB" id="A0AA39VEM8"/>
<accession>A0AA39VEM8</accession>
<reference evidence="2" key="1">
    <citation type="journal article" date="2022" name="Plant J.">
        <title>Strategies of tolerance reflected in two North American maple genomes.</title>
        <authorList>
            <person name="McEvoy S.L."/>
            <person name="Sezen U.U."/>
            <person name="Trouern-Trend A."/>
            <person name="McMahon S.M."/>
            <person name="Schaberg P.G."/>
            <person name="Yang J."/>
            <person name="Wegrzyn J.L."/>
            <person name="Swenson N.G."/>
        </authorList>
    </citation>
    <scope>NUCLEOTIDE SEQUENCE</scope>
    <source>
        <strain evidence="2">NS2018</strain>
    </source>
</reference>
<evidence type="ECO:0000313" key="3">
    <source>
        <dbReference type="Proteomes" id="UP001168877"/>
    </source>
</evidence>
<name>A0AA39VEM8_ACESA</name>
<dbReference type="CDD" id="cd00298">
    <property type="entry name" value="ACD_sHsps_p23-like"/>
    <property type="match status" value="1"/>
</dbReference>
<dbReference type="Pfam" id="PF00011">
    <property type="entry name" value="HSP20"/>
    <property type="match status" value="1"/>
</dbReference>
<feature type="domain" description="SHSP" evidence="1">
    <location>
        <begin position="104"/>
        <end position="200"/>
    </location>
</feature>
<keyword evidence="3" id="KW-1185">Reference proteome</keyword>
<dbReference type="Proteomes" id="UP001168877">
    <property type="component" value="Unassembled WGS sequence"/>
</dbReference>
<dbReference type="InterPro" id="IPR039321">
    <property type="entry name" value="IDM2/3-like"/>
</dbReference>
<reference evidence="2" key="2">
    <citation type="submission" date="2023-06" db="EMBL/GenBank/DDBJ databases">
        <authorList>
            <person name="Swenson N.G."/>
            <person name="Wegrzyn J.L."/>
            <person name="Mcevoy S.L."/>
        </authorList>
    </citation>
    <scope>NUCLEOTIDE SEQUENCE</scope>
    <source>
        <strain evidence="2">NS2018</strain>
        <tissue evidence="2">Leaf</tissue>
    </source>
</reference>
<evidence type="ECO:0000259" key="1">
    <source>
        <dbReference type="Pfam" id="PF00011"/>
    </source>
</evidence>
<dbReference type="PANTHER" id="PTHR34661:SF2">
    <property type="entry name" value="SHSP DOMAIN-CONTAINING PROTEIN"/>
    <property type="match status" value="1"/>
</dbReference>
<organism evidence="2 3">
    <name type="scientific">Acer saccharum</name>
    <name type="common">Sugar maple</name>
    <dbReference type="NCBI Taxonomy" id="4024"/>
    <lineage>
        <taxon>Eukaryota</taxon>
        <taxon>Viridiplantae</taxon>
        <taxon>Streptophyta</taxon>
        <taxon>Embryophyta</taxon>
        <taxon>Tracheophyta</taxon>
        <taxon>Spermatophyta</taxon>
        <taxon>Magnoliopsida</taxon>
        <taxon>eudicotyledons</taxon>
        <taxon>Gunneridae</taxon>
        <taxon>Pentapetalae</taxon>
        <taxon>rosids</taxon>
        <taxon>malvids</taxon>
        <taxon>Sapindales</taxon>
        <taxon>Sapindaceae</taxon>
        <taxon>Hippocastanoideae</taxon>
        <taxon>Acereae</taxon>
        <taxon>Acer</taxon>
    </lineage>
</organism>
<dbReference type="GO" id="GO:0005634">
    <property type="term" value="C:nucleus"/>
    <property type="evidence" value="ECO:0007669"/>
    <property type="project" value="TreeGrafter"/>
</dbReference>
<dbReference type="Gene3D" id="2.60.40.790">
    <property type="match status" value="1"/>
</dbReference>
<dbReference type="EMBL" id="JAUESC010000386">
    <property type="protein sequence ID" value="KAK0576942.1"/>
    <property type="molecule type" value="Genomic_DNA"/>
</dbReference>
<sequence length="216" mass="23044">MDVGNHATHPQLKPFAVLDGTANADYSGPSVGLVDIGVIEGAYLFRVALRGVRKGQVDPCMFSSTYRPDGILEVIVRKRKFPYNTPEMAAGCIGPAVGAFDIGESVGSYLFRVALHGVTKDGLVVGMERNGHVCIKGVMPSSGILENSSSVFQMPVVQICPPGPFKISFTLPGEIDARMVTSTYLPGGILEVTVGKRVFPDTTPKMAGIKRPNSYL</sequence>
<evidence type="ECO:0000313" key="2">
    <source>
        <dbReference type="EMBL" id="KAK0576942.1"/>
    </source>
</evidence>
<dbReference type="SUPFAM" id="SSF49764">
    <property type="entry name" value="HSP20-like chaperones"/>
    <property type="match status" value="1"/>
</dbReference>
<dbReference type="InterPro" id="IPR002068">
    <property type="entry name" value="A-crystallin/Hsp20_dom"/>
</dbReference>
<dbReference type="PANTHER" id="PTHR34661">
    <property type="entry name" value="INCREASED DNA METHYLATION 3"/>
    <property type="match status" value="1"/>
</dbReference>
<protein>
    <recommendedName>
        <fullName evidence="1">SHSP domain-containing protein</fullName>
    </recommendedName>
</protein>
<proteinExistence type="predicted"/>
<dbReference type="InterPro" id="IPR008978">
    <property type="entry name" value="HSP20-like_chaperone"/>
</dbReference>